<protein>
    <submittedName>
        <fullName evidence="2">Uncharacterized protein</fullName>
    </submittedName>
</protein>
<reference evidence="2 3" key="1">
    <citation type="journal article" date="2018" name="Nat. Biotechnol.">
        <title>A standardized bacterial taxonomy based on genome phylogeny substantially revises the tree of life.</title>
        <authorList>
            <person name="Parks D.H."/>
            <person name="Chuvochina M."/>
            <person name="Waite D.W."/>
            <person name="Rinke C."/>
            <person name="Skarshewski A."/>
            <person name="Chaumeil P.A."/>
            <person name="Hugenholtz P."/>
        </authorList>
    </citation>
    <scope>NUCLEOTIDE SEQUENCE [LARGE SCALE GENOMIC DNA]</scope>
    <source>
        <strain evidence="2">UBA11701</strain>
    </source>
</reference>
<dbReference type="AlphaFoldDB" id="A0A3D0ZPZ8"/>
<evidence type="ECO:0000313" key="2">
    <source>
        <dbReference type="EMBL" id="HCC42355.1"/>
    </source>
</evidence>
<keyword evidence="1" id="KW-0472">Membrane</keyword>
<name>A0A3D0ZPZ8_UNCKA</name>
<feature type="transmembrane region" description="Helical" evidence="1">
    <location>
        <begin position="6"/>
        <end position="26"/>
    </location>
</feature>
<proteinExistence type="predicted"/>
<accession>A0A3D0ZPZ8</accession>
<dbReference type="EMBL" id="DOZN01000018">
    <property type="protein sequence ID" value="HCC42355.1"/>
    <property type="molecule type" value="Genomic_DNA"/>
</dbReference>
<sequence length="167" mass="18019">MSRGFGALFFIIAAFFIAAPFVFFIVNLKTGSEVKGVSVPGYSKGFSVVVNSSQGTWDLYQYGCVDFNECRESLFSGKKISMTSGGETRSYTLPFVEAPKSGDISYVKFFVKPGWGSVQRIFSVDVGSFSGAITAEFDTEGKAVNALVVPVEAFMAPHFIAGSFSDQ</sequence>
<keyword evidence="1" id="KW-0812">Transmembrane</keyword>
<dbReference type="Proteomes" id="UP000263336">
    <property type="component" value="Unassembled WGS sequence"/>
</dbReference>
<organism evidence="2 3">
    <name type="scientific">candidate division WWE3 bacterium</name>
    <dbReference type="NCBI Taxonomy" id="2053526"/>
    <lineage>
        <taxon>Bacteria</taxon>
        <taxon>Katanobacteria</taxon>
    </lineage>
</organism>
<comment type="caution">
    <text evidence="2">The sequence shown here is derived from an EMBL/GenBank/DDBJ whole genome shotgun (WGS) entry which is preliminary data.</text>
</comment>
<gene>
    <name evidence="2" type="ORF">DEP93_02695</name>
</gene>
<evidence type="ECO:0000313" key="3">
    <source>
        <dbReference type="Proteomes" id="UP000263336"/>
    </source>
</evidence>
<evidence type="ECO:0000256" key="1">
    <source>
        <dbReference type="SAM" id="Phobius"/>
    </source>
</evidence>
<keyword evidence="1" id="KW-1133">Transmembrane helix</keyword>